<dbReference type="EMBL" id="JAVREJ010000013">
    <property type="protein sequence ID" value="MDT0351466.1"/>
    <property type="molecule type" value="Genomic_DNA"/>
</dbReference>
<protein>
    <submittedName>
        <fullName evidence="1">Uncharacterized protein</fullName>
    </submittedName>
</protein>
<accession>A0ABU2NCJ5</accession>
<proteinExistence type="predicted"/>
<name>A0ABU2NCJ5_9PSEU</name>
<organism evidence="1 2">
    <name type="scientific">Pseudonocardia charpentierae</name>
    <dbReference type="NCBI Taxonomy" id="3075545"/>
    <lineage>
        <taxon>Bacteria</taxon>
        <taxon>Bacillati</taxon>
        <taxon>Actinomycetota</taxon>
        <taxon>Actinomycetes</taxon>
        <taxon>Pseudonocardiales</taxon>
        <taxon>Pseudonocardiaceae</taxon>
        <taxon>Pseudonocardia</taxon>
    </lineage>
</organism>
<evidence type="ECO:0000313" key="2">
    <source>
        <dbReference type="Proteomes" id="UP001183202"/>
    </source>
</evidence>
<comment type="caution">
    <text evidence="1">The sequence shown here is derived from an EMBL/GenBank/DDBJ whole genome shotgun (WGS) entry which is preliminary data.</text>
</comment>
<dbReference type="RefSeq" id="WP_311557795.1">
    <property type="nucleotide sequence ID" value="NZ_JAVREJ010000013.1"/>
</dbReference>
<evidence type="ECO:0000313" key="1">
    <source>
        <dbReference type="EMBL" id="MDT0351466.1"/>
    </source>
</evidence>
<gene>
    <name evidence="1" type="ORF">RM445_18200</name>
</gene>
<reference evidence="2" key="1">
    <citation type="submission" date="2023-07" db="EMBL/GenBank/DDBJ databases">
        <title>30 novel species of actinomycetes from the DSMZ collection.</title>
        <authorList>
            <person name="Nouioui I."/>
        </authorList>
    </citation>
    <scope>NUCLEOTIDE SEQUENCE [LARGE SCALE GENOMIC DNA]</scope>
    <source>
        <strain evidence="2">DSM 45834</strain>
    </source>
</reference>
<sequence>MSALRDALRRLLHGDGLPDGFPGRLEPEERVLATASTADGGHLVVTSWGLWFPDGDGVRRVGWHLVSRASWRNGALALVEADEVEEIASGDGPRAVLLADRPARRFRLTEPDRVPEVVHARVEGSFRSRHHRDLPGGGAWFVQRKIAGRDGTVLQVRPDPGTDPALVAALAADVARSLRQP</sequence>
<dbReference type="Proteomes" id="UP001183202">
    <property type="component" value="Unassembled WGS sequence"/>
</dbReference>
<keyword evidence="2" id="KW-1185">Reference proteome</keyword>